<feature type="signal peptide" evidence="1">
    <location>
        <begin position="1"/>
        <end position="17"/>
    </location>
</feature>
<dbReference type="Gene3D" id="3.20.20.370">
    <property type="entry name" value="Glycoside hydrolase/deacetylase"/>
    <property type="match status" value="1"/>
</dbReference>
<name>A0A1X2H7D5_SYNRA</name>
<comment type="caution">
    <text evidence="3">The sequence shown here is derived from an EMBL/GenBank/DDBJ whole genome shotgun (WGS) entry which is preliminary data.</text>
</comment>
<evidence type="ECO:0000313" key="4">
    <source>
        <dbReference type="Proteomes" id="UP000242180"/>
    </source>
</evidence>
<protein>
    <recommendedName>
        <fullName evidence="2">NodB homology domain-containing protein</fullName>
    </recommendedName>
</protein>
<organism evidence="3 4">
    <name type="scientific">Syncephalastrum racemosum</name>
    <name type="common">Filamentous fungus</name>
    <dbReference type="NCBI Taxonomy" id="13706"/>
    <lineage>
        <taxon>Eukaryota</taxon>
        <taxon>Fungi</taxon>
        <taxon>Fungi incertae sedis</taxon>
        <taxon>Mucoromycota</taxon>
        <taxon>Mucoromycotina</taxon>
        <taxon>Mucoromycetes</taxon>
        <taxon>Mucorales</taxon>
        <taxon>Syncephalastraceae</taxon>
        <taxon>Syncephalastrum</taxon>
    </lineage>
</organism>
<feature type="chain" id="PRO_5013049720" description="NodB homology domain-containing protein" evidence="1">
    <location>
        <begin position="18"/>
        <end position="268"/>
    </location>
</feature>
<evidence type="ECO:0000313" key="3">
    <source>
        <dbReference type="EMBL" id="ORY94408.1"/>
    </source>
</evidence>
<dbReference type="EMBL" id="MCGN01000007">
    <property type="protein sequence ID" value="ORY94408.1"/>
    <property type="molecule type" value="Genomic_DNA"/>
</dbReference>
<dbReference type="InParanoid" id="A0A1X2H7D5"/>
<gene>
    <name evidence="3" type="ORF">BCR43DRAFT_493950</name>
</gene>
<dbReference type="PANTHER" id="PTHR10587:SF98">
    <property type="entry name" value="CHITIN DEACETYLASE"/>
    <property type="match status" value="1"/>
</dbReference>
<feature type="domain" description="NodB homology" evidence="2">
    <location>
        <begin position="151"/>
        <end position="268"/>
    </location>
</feature>
<dbReference type="OrthoDB" id="407355at2759"/>
<dbReference type="GO" id="GO:0009272">
    <property type="term" value="P:fungal-type cell wall biogenesis"/>
    <property type="evidence" value="ECO:0007669"/>
    <property type="project" value="UniProtKB-ARBA"/>
</dbReference>
<dbReference type="PROSITE" id="PS51677">
    <property type="entry name" value="NODB"/>
    <property type="match status" value="1"/>
</dbReference>
<dbReference type="AlphaFoldDB" id="A0A1X2H7D5"/>
<dbReference type="OMA" id="CEEPETW"/>
<accession>A0A1X2H7D5</accession>
<dbReference type="SUPFAM" id="SSF88713">
    <property type="entry name" value="Glycoside hydrolase/deacetylase"/>
    <property type="match status" value="1"/>
</dbReference>
<dbReference type="Proteomes" id="UP000242180">
    <property type="component" value="Unassembled WGS sequence"/>
</dbReference>
<dbReference type="GO" id="GO:0005975">
    <property type="term" value="P:carbohydrate metabolic process"/>
    <property type="evidence" value="ECO:0007669"/>
    <property type="project" value="InterPro"/>
</dbReference>
<keyword evidence="1" id="KW-0732">Signal</keyword>
<keyword evidence="4" id="KW-1185">Reference proteome</keyword>
<evidence type="ECO:0000259" key="2">
    <source>
        <dbReference type="PROSITE" id="PS51677"/>
    </source>
</evidence>
<reference evidence="3 4" key="1">
    <citation type="submission" date="2016-07" db="EMBL/GenBank/DDBJ databases">
        <title>Pervasive Adenine N6-methylation of Active Genes in Fungi.</title>
        <authorList>
            <consortium name="DOE Joint Genome Institute"/>
            <person name="Mondo S.J."/>
            <person name="Dannebaum R.O."/>
            <person name="Kuo R.C."/>
            <person name="Labutti K."/>
            <person name="Haridas S."/>
            <person name="Kuo A."/>
            <person name="Salamov A."/>
            <person name="Ahrendt S.R."/>
            <person name="Lipzen A."/>
            <person name="Sullivan W."/>
            <person name="Andreopoulos W.B."/>
            <person name="Clum A."/>
            <person name="Lindquist E."/>
            <person name="Daum C."/>
            <person name="Ramamoorthy G.K."/>
            <person name="Gryganskyi A."/>
            <person name="Culley D."/>
            <person name="Magnuson J.K."/>
            <person name="James T.Y."/>
            <person name="O'Malley M.A."/>
            <person name="Stajich J.E."/>
            <person name="Spatafora J.W."/>
            <person name="Visel A."/>
            <person name="Grigoriev I.V."/>
        </authorList>
    </citation>
    <scope>NUCLEOTIDE SEQUENCE [LARGE SCALE GENOMIC DNA]</scope>
    <source>
        <strain evidence="3 4">NRRL 2496</strain>
    </source>
</reference>
<dbReference type="PANTHER" id="PTHR10587">
    <property type="entry name" value="GLYCOSYL TRANSFERASE-RELATED"/>
    <property type="match status" value="1"/>
</dbReference>
<proteinExistence type="predicted"/>
<dbReference type="STRING" id="13706.A0A1X2H7D5"/>
<evidence type="ECO:0000256" key="1">
    <source>
        <dbReference type="SAM" id="SignalP"/>
    </source>
</evidence>
<dbReference type="Pfam" id="PF01522">
    <property type="entry name" value="Polysacc_deac_1"/>
    <property type="match status" value="1"/>
</dbReference>
<dbReference type="InterPro" id="IPR011330">
    <property type="entry name" value="Glyco_hydro/deAcase_b/a-brl"/>
</dbReference>
<dbReference type="InterPro" id="IPR050248">
    <property type="entry name" value="Polysacc_deacetylase_ArnD"/>
</dbReference>
<dbReference type="GO" id="GO:0004099">
    <property type="term" value="F:chitin deacetylase activity"/>
    <property type="evidence" value="ECO:0007669"/>
    <property type="project" value="UniProtKB-ARBA"/>
</dbReference>
<sequence length="268" mass="30261">MYRALVSVALAATAVQAAEYWESWTSKVDPTNITLPTNLKQLTSYDVNTECVAYDASATFAFNASEWPNVWEVATSNGMNTSKEFTTLYNSIDWSSAPNISVRTVLADGSLDMSSYDESSDPDCWWSATTCTKPKHSKNINADIYTCEEPETWGLTYDDGPNCSHNAFYDFLEKEKLKATMFYIGSNVVDWPYGAMRGVKNGHHIAQHTWSHALMTSLTNKEVLAELYYTQKAIKMVTGVTPKHWRPVSLNAIRHTNLIGSRELYYFY</sequence>
<dbReference type="GO" id="GO:0016020">
    <property type="term" value="C:membrane"/>
    <property type="evidence" value="ECO:0007669"/>
    <property type="project" value="TreeGrafter"/>
</dbReference>
<dbReference type="InterPro" id="IPR002509">
    <property type="entry name" value="NODB_dom"/>
</dbReference>